<sequence length="556" mass="60303">MGSGNGKEGPIQTAAPSEMQGNRLPYPVDVDYNNRQQLNNDNRRPASPLNTSLHYNANRNAMQDNPAGNTNLNDSLDLFTENVHFQKSKFVDAFGRSDFVYSMNYAAPYNSAPTRDLPHNPFAYNGSNPVPGHPPSVPSVVNVESTNRLPTVYSHAVGNGIGDGQILGKGKKKDDRFAAPRNNVSNTSNSVSVHHNLPGGHPHNYITDPTNSFSLNHNNSNSLNGSGNPNNNNSGSVRVKFPGVAYHSAIVPMVNVENGNTNGTDNSNSSVMKPVFTSFGTGGNSNSNTTSHNITNASSGFYNGTGTNTTSTSTSNNYSNLYYYNTHRDGSDGSDSEGPRAYFDNGNSRSGSNHGVSGDSLCYKNSKGVSQASSAGMSGNGSRGDGLVDSYHNKLTFFYDKTLNPNAELNEGCQQDYSNRLERYRFPPAASLSKPLIEAYYQQIQRSQTDGDVANRKGSSDLLQEGYIRDVAILVMGEDEYRRRLEIEAANKPFLPGVCRGPSFNPDSSNATGCASVTTENYELFRARQGICHRRVERATVRIAPFFTEELLEGDV</sequence>
<accession>A0A7G2CA01</accession>
<protein>
    <submittedName>
        <fullName evidence="2">Uncharacterized protein</fullName>
    </submittedName>
</protein>
<feature type="region of interest" description="Disordered" evidence="1">
    <location>
        <begin position="33"/>
        <end position="52"/>
    </location>
</feature>
<evidence type="ECO:0000313" key="3">
    <source>
        <dbReference type="Proteomes" id="UP000515908"/>
    </source>
</evidence>
<feature type="compositionally biased region" description="Low complexity" evidence="1">
    <location>
        <begin position="211"/>
        <end position="236"/>
    </location>
</feature>
<evidence type="ECO:0000256" key="1">
    <source>
        <dbReference type="SAM" id="MobiDB-lite"/>
    </source>
</evidence>
<feature type="region of interest" description="Disordered" evidence="1">
    <location>
        <begin position="1"/>
        <end position="28"/>
    </location>
</feature>
<feature type="region of interest" description="Disordered" evidence="1">
    <location>
        <begin position="329"/>
        <end position="359"/>
    </location>
</feature>
<name>A0A7G2CA01_9TRYP</name>
<feature type="region of interest" description="Disordered" evidence="1">
    <location>
        <begin position="164"/>
        <end position="238"/>
    </location>
</feature>
<dbReference type="VEuPathDB" id="TriTrypDB:ADEAN_000404800"/>
<dbReference type="Proteomes" id="UP000515908">
    <property type="component" value="Chromosome 07"/>
</dbReference>
<organism evidence="2 3">
    <name type="scientific">Angomonas deanei</name>
    <dbReference type="NCBI Taxonomy" id="59799"/>
    <lineage>
        <taxon>Eukaryota</taxon>
        <taxon>Discoba</taxon>
        <taxon>Euglenozoa</taxon>
        <taxon>Kinetoplastea</taxon>
        <taxon>Metakinetoplastina</taxon>
        <taxon>Trypanosomatida</taxon>
        <taxon>Trypanosomatidae</taxon>
        <taxon>Strigomonadinae</taxon>
        <taxon>Angomonas</taxon>
    </lineage>
</organism>
<gene>
    <name evidence="2" type="ORF">ADEAN_000404800</name>
</gene>
<feature type="compositionally biased region" description="Low complexity" evidence="1">
    <location>
        <begin position="182"/>
        <end position="193"/>
    </location>
</feature>
<proteinExistence type="predicted"/>
<keyword evidence="3" id="KW-1185">Reference proteome</keyword>
<evidence type="ECO:0000313" key="2">
    <source>
        <dbReference type="EMBL" id="CAD2216586.1"/>
    </source>
</evidence>
<dbReference type="AlphaFoldDB" id="A0A7G2CA01"/>
<feature type="compositionally biased region" description="Polar residues" evidence="1">
    <location>
        <begin position="345"/>
        <end position="355"/>
    </location>
</feature>
<dbReference type="EMBL" id="LR877151">
    <property type="protein sequence ID" value="CAD2216586.1"/>
    <property type="molecule type" value="Genomic_DNA"/>
</dbReference>
<reference evidence="2 3" key="1">
    <citation type="submission" date="2020-08" db="EMBL/GenBank/DDBJ databases">
        <authorList>
            <person name="Newling K."/>
            <person name="Davey J."/>
            <person name="Forrester S."/>
        </authorList>
    </citation>
    <scope>NUCLEOTIDE SEQUENCE [LARGE SCALE GENOMIC DNA]</scope>
    <source>
        <strain evidence="3">Crithidia deanei Carvalho (ATCC PRA-265)</strain>
    </source>
</reference>